<feature type="compositionally biased region" description="Acidic residues" evidence="1">
    <location>
        <begin position="1143"/>
        <end position="1153"/>
    </location>
</feature>
<protein>
    <submittedName>
        <fullName evidence="3">Uncharacterized protein</fullName>
    </submittedName>
</protein>
<feature type="region of interest" description="Disordered" evidence="1">
    <location>
        <begin position="540"/>
        <end position="637"/>
    </location>
</feature>
<keyword evidence="4" id="KW-1185">Reference proteome</keyword>
<feature type="region of interest" description="Disordered" evidence="1">
    <location>
        <begin position="738"/>
        <end position="793"/>
    </location>
</feature>
<evidence type="ECO:0000256" key="2">
    <source>
        <dbReference type="SAM" id="Phobius"/>
    </source>
</evidence>
<keyword evidence="2" id="KW-1133">Transmembrane helix</keyword>
<feature type="region of interest" description="Disordered" evidence="1">
    <location>
        <begin position="1009"/>
        <end position="1031"/>
    </location>
</feature>
<accession>A0A5C3N9J2</accession>
<feature type="transmembrane region" description="Helical" evidence="2">
    <location>
        <begin position="85"/>
        <end position="104"/>
    </location>
</feature>
<organism evidence="3 4">
    <name type="scientific">Heliocybe sulcata</name>
    <dbReference type="NCBI Taxonomy" id="5364"/>
    <lineage>
        <taxon>Eukaryota</taxon>
        <taxon>Fungi</taxon>
        <taxon>Dikarya</taxon>
        <taxon>Basidiomycota</taxon>
        <taxon>Agaricomycotina</taxon>
        <taxon>Agaricomycetes</taxon>
        <taxon>Gloeophyllales</taxon>
        <taxon>Gloeophyllaceae</taxon>
        <taxon>Heliocybe</taxon>
    </lineage>
</organism>
<feature type="compositionally biased region" description="Basic and acidic residues" evidence="1">
    <location>
        <begin position="762"/>
        <end position="773"/>
    </location>
</feature>
<keyword evidence="2" id="KW-0472">Membrane</keyword>
<sequence>MFKDIISKESISSIHIAWARRLVCRTFDSLGLFFAPDPGGSGTLPPLLHPDPLPPSPTRTVLFPPSLYEQPPTCTLGAGPCDGDIASLVLVSGVFVLVTALGSFNRHRQGGFLSVAWVTEFLFCVFPFLSTLPAFDSVITRVLIASFVAVTLASAVPALQGIVQDLLAVVELCQGTFSNAAHLTTPVPSTVHPSQTSNAICSVPALSGIESDVVDVPLNVAQQYQVQGDKEAPSSIHSEDEHSEHIDEVEATFYDAQDEESCTTAVAQVEERSVSALLGAQFADVPYVGSDKGSEPKGEDNEEHRSDAEHRRDVGQPVVPSASFWNVADPLPEVNAEVVVDVHPHASSDEERGDGLEDMRRLRQGIRRAKRKHTDEFEVLQEEQARIAADLARVRKLLQEGLDDARSVLSGIDDATAAANTRTPPVLDEDDDWEAEFIADCARAAQALEEAEGEVEERHSEANIESLELLGPSATSCPHHIAPQDVVTSTPSTNDGTVPPSTYFDDDDDSSWRRKFEKDVALSAQALTEEDERVPVRISEIEAGEITPSHPGVPSGLLRSGPEDLSAPLDPGFLRRVDADDPDVVSDRDHHAAPAAAGSHEERRDTDEPCTEALTHRQEEDDGISGSSVHPESSLPSYGSLQQLHARYESGDWSRLGDVEQPFGTISPSSSQWEDGNAQVDGAINGEDRTRSFTAGPPASFQANARSSENGIGTYGSLDRLHAAYEETQWSRLADVRPPFNLVSPSPSHRDNNDEDMEVDMEFSKTDDRRRTEAYSSPGGLHEHDYHSAHEESDLPCHGSLALLHARLESGEWPGLTSVEPPFAGSSPFTSRQEEEGNSPEVLMDIDHEHYSRPPLVGVPLSIPTVASENISRPSQNTGLAVVTHGSLEPVHTAYEGHHWSRLPDIQPPGDSASSYDEFRVIESESPSTSTSPSSSQWNYEEGDAMEIDVEIQEEELSGSCLPSLLLSIPAVASANTSGSSQVPELAIATHGSLQRLHATYEGREWSRLVDTQPPGDCASSSLSQHDNEDGDDLEFRVIDGEPPFTSTSSSSSHWDYEEGDARDIDVEIEGEDSSAFCLPACPLSALTVAKANIPDSSRMTEAAIATHGSLEPVRAAYREGEWSLLVDVQSLGGSASSLSSQPDDEDGDDPGNEELSRRGMQACSSLEPLHRQHQSSQWQSLLDMTLSFDHLLVSCSS</sequence>
<feature type="transmembrane region" description="Helical" evidence="2">
    <location>
        <begin position="110"/>
        <end position="130"/>
    </location>
</feature>
<keyword evidence="2" id="KW-0812">Transmembrane</keyword>
<gene>
    <name evidence="3" type="ORF">OE88DRAFT_1734606</name>
</gene>
<feature type="compositionally biased region" description="Basic and acidic residues" evidence="1">
    <location>
        <begin position="292"/>
        <end position="314"/>
    </location>
</feature>
<evidence type="ECO:0000313" key="4">
    <source>
        <dbReference type="Proteomes" id="UP000305948"/>
    </source>
</evidence>
<dbReference type="Proteomes" id="UP000305948">
    <property type="component" value="Unassembled WGS sequence"/>
</dbReference>
<name>A0A5C3N9J2_9AGAM</name>
<feature type="region of interest" description="Disordered" evidence="1">
    <location>
        <begin position="1134"/>
        <end position="1159"/>
    </location>
</feature>
<dbReference type="AlphaFoldDB" id="A0A5C3N9J2"/>
<feature type="compositionally biased region" description="Polar residues" evidence="1">
    <location>
        <begin position="486"/>
        <end position="500"/>
    </location>
</feature>
<dbReference type="OrthoDB" id="3329522at2759"/>
<feature type="region of interest" description="Disordered" evidence="1">
    <location>
        <begin position="484"/>
        <end position="509"/>
    </location>
</feature>
<feature type="compositionally biased region" description="Polar residues" evidence="1">
    <location>
        <begin position="625"/>
        <end position="637"/>
    </location>
</feature>
<proteinExistence type="predicted"/>
<dbReference type="EMBL" id="ML213509">
    <property type="protein sequence ID" value="TFK52638.1"/>
    <property type="molecule type" value="Genomic_DNA"/>
</dbReference>
<reference evidence="3 4" key="1">
    <citation type="journal article" date="2019" name="Nat. Ecol. Evol.">
        <title>Megaphylogeny resolves global patterns of mushroom evolution.</title>
        <authorList>
            <person name="Varga T."/>
            <person name="Krizsan K."/>
            <person name="Foldi C."/>
            <person name="Dima B."/>
            <person name="Sanchez-Garcia M."/>
            <person name="Sanchez-Ramirez S."/>
            <person name="Szollosi G.J."/>
            <person name="Szarkandi J.G."/>
            <person name="Papp V."/>
            <person name="Albert L."/>
            <person name="Andreopoulos W."/>
            <person name="Angelini C."/>
            <person name="Antonin V."/>
            <person name="Barry K.W."/>
            <person name="Bougher N.L."/>
            <person name="Buchanan P."/>
            <person name="Buyck B."/>
            <person name="Bense V."/>
            <person name="Catcheside P."/>
            <person name="Chovatia M."/>
            <person name="Cooper J."/>
            <person name="Damon W."/>
            <person name="Desjardin D."/>
            <person name="Finy P."/>
            <person name="Geml J."/>
            <person name="Haridas S."/>
            <person name="Hughes K."/>
            <person name="Justo A."/>
            <person name="Karasinski D."/>
            <person name="Kautmanova I."/>
            <person name="Kiss B."/>
            <person name="Kocsube S."/>
            <person name="Kotiranta H."/>
            <person name="LaButti K.M."/>
            <person name="Lechner B.E."/>
            <person name="Liimatainen K."/>
            <person name="Lipzen A."/>
            <person name="Lukacs Z."/>
            <person name="Mihaltcheva S."/>
            <person name="Morgado L.N."/>
            <person name="Niskanen T."/>
            <person name="Noordeloos M.E."/>
            <person name="Ohm R.A."/>
            <person name="Ortiz-Santana B."/>
            <person name="Ovrebo C."/>
            <person name="Racz N."/>
            <person name="Riley R."/>
            <person name="Savchenko A."/>
            <person name="Shiryaev A."/>
            <person name="Soop K."/>
            <person name="Spirin V."/>
            <person name="Szebenyi C."/>
            <person name="Tomsovsky M."/>
            <person name="Tulloss R.E."/>
            <person name="Uehling J."/>
            <person name="Grigoriev I.V."/>
            <person name="Vagvolgyi C."/>
            <person name="Papp T."/>
            <person name="Martin F.M."/>
            <person name="Miettinen O."/>
            <person name="Hibbett D.S."/>
            <person name="Nagy L.G."/>
        </authorList>
    </citation>
    <scope>NUCLEOTIDE SEQUENCE [LARGE SCALE GENOMIC DNA]</scope>
    <source>
        <strain evidence="3 4">OMC1185</strain>
    </source>
</reference>
<feature type="region of interest" description="Disordered" evidence="1">
    <location>
        <begin position="286"/>
        <end position="315"/>
    </location>
</feature>
<feature type="compositionally biased region" description="Basic and acidic residues" evidence="1">
    <location>
        <begin position="781"/>
        <end position="793"/>
    </location>
</feature>
<feature type="compositionally biased region" description="Basic and acidic residues" evidence="1">
    <location>
        <begin position="573"/>
        <end position="592"/>
    </location>
</feature>
<evidence type="ECO:0000256" key="1">
    <source>
        <dbReference type="SAM" id="MobiDB-lite"/>
    </source>
</evidence>
<feature type="transmembrane region" description="Helical" evidence="2">
    <location>
        <begin position="142"/>
        <end position="163"/>
    </location>
</feature>
<evidence type="ECO:0000313" key="3">
    <source>
        <dbReference type="EMBL" id="TFK52638.1"/>
    </source>
</evidence>